<dbReference type="OMA" id="HERAITC"/>
<dbReference type="PANTHER" id="PTHR19877">
    <property type="entry name" value="EUKARYOTIC TRANSLATION INITIATION FACTOR 3 SUBUNIT I"/>
    <property type="match status" value="1"/>
</dbReference>
<dbReference type="AlphaFoldDB" id="A0A060N0H7"/>
<dbReference type="SUPFAM" id="SSF50978">
    <property type="entry name" value="WD40 repeat-like"/>
    <property type="match status" value="1"/>
</dbReference>
<sequence length="327" mass="35723">MAQRGATIKSIVLKGHEKPITKIELTREGDYFVSCSNDKTAMLWRVDPLVSMGAYSCAGAVSSCSISNNGLYLYLASRDGSLYCFELETGKQVYNKLPIPGCYAPIKSVELSPNNENILAVIGAFRTFASSVNLIDPEMKTKPISVLSQEMPQLTKAKWLSNSTFIVGDELGNLNMKDIRTQNNGLRFESHKGEITDIQSDANDILLGTTGKDGKAFVHDIRMPQEVISTFESGYPLQSIGFAPYTDYYAVGGGQDKAMITMTQRDMTMLMTTFVSAVDGQEMVRLPGHFGTVNTIVFSHDGKTIFTGADDGCIRISPLTNPVFASN</sequence>
<dbReference type="VEuPathDB" id="AmoebaDB:EHI5A_002090"/>
<accession>A0A5K1VUG0</accession>
<name>A0A060N0H7_ENTHI</name>
<dbReference type="InterPro" id="IPR036322">
    <property type="entry name" value="WD40_repeat_dom_sf"/>
</dbReference>
<proteinExistence type="evidence at transcript level"/>
<reference evidence="6" key="1">
    <citation type="submission" date="2012-06" db="EMBL/GenBank/DDBJ databases">
        <title>Short 5' UTR of Entamoeba genes.</title>
        <authorList>
            <person name="Hiranuka K."/>
            <person name="Kumagai M."/>
            <person name="Wakaguri H."/>
            <person name="Suzuki Y."/>
            <person name="Sugano S."/>
            <person name="Watanabe J."/>
            <person name="Makioka A."/>
        </authorList>
    </citation>
    <scope>NUCLEOTIDE SEQUENCE</scope>
    <source>
        <strain evidence="6">HM-1:IMSS</strain>
    </source>
</reference>
<dbReference type="Pfam" id="PF00400">
    <property type="entry name" value="WD40"/>
    <property type="match status" value="2"/>
</dbReference>
<dbReference type="SMART" id="SM00320">
    <property type="entry name" value="WD40"/>
    <property type="match status" value="4"/>
</dbReference>
<dbReference type="GO" id="GO:0002183">
    <property type="term" value="P:cytoplasmic translational initiation"/>
    <property type="evidence" value="ECO:0007669"/>
    <property type="project" value="TreeGrafter"/>
</dbReference>
<dbReference type="VEuPathDB" id="AmoebaDB:EHI8A_000410"/>
<dbReference type="PANTHER" id="PTHR19877:SF1">
    <property type="entry name" value="EUKARYOTIC TRANSLATION INITIATION FACTOR 3 SUBUNIT I"/>
    <property type="match status" value="1"/>
</dbReference>
<evidence type="ECO:0000256" key="3">
    <source>
        <dbReference type="ARBA" id="ARBA00038394"/>
    </source>
</evidence>
<reference evidence="7 8" key="2">
    <citation type="submission" date="2016-05" db="EMBL/GenBank/DDBJ databases">
        <title>First whole genome sequencing of Entamoeba histolytica HM1:IMSS-clone-6.</title>
        <authorList>
            <person name="Mukherjee Avik.K."/>
            <person name="Izumyama S."/>
            <person name="Nakada-Tsukui K."/>
            <person name="Nozaki T."/>
        </authorList>
    </citation>
    <scope>NUCLEOTIDE SEQUENCE [LARGE SCALE GENOMIC DNA]</scope>
    <source>
        <strain evidence="7 8">HM1:IMSS clone 6</strain>
    </source>
</reference>
<evidence type="ECO:0000313" key="7">
    <source>
        <dbReference type="EMBL" id="GAT93926.1"/>
    </source>
</evidence>
<dbReference type="PROSITE" id="PS50294">
    <property type="entry name" value="WD_REPEATS_REGION"/>
    <property type="match status" value="2"/>
</dbReference>
<evidence type="ECO:0000313" key="8">
    <source>
        <dbReference type="Proteomes" id="UP000078387"/>
    </source>
</evidence>
<dbReference type="GO" id="GO:0003743">
    <property type="term" value="F:translation initiation factor activity"/>
    <property type="evidence" value="ECO:0007669"/>
    <property type="project" value="TreeGrafter"/>
</dbReference>
<keyword evidence="2" id="KW-0677">Repeat</keyword>
<feature type="repeat" description="WD" evidence="5">
    <location>
        <begin position="13"/>
        <end position="47"/>
    </location>
</feature>
<evidence type="ECO:0000256" key="4">
    <source>
        <dbReference type="ARBA" id="ARBA00040390"/>
    </source>
</evidence>
<accession>A0A060N0H7</accession>
<dbReference type="HOGENOM" id="CLU_043845_0_1_1"/>
<gene>
    <name evidence="7" type="ORF">CL6EHI_118720</name>
</gene>
<evidence type="ECO:0000256" key="2">
    <source>
        <dbReference type="ARBA" id="ARBA00022737"/>
    </source>
</evidence>
<dbReference type="EMBL" id="BDEQ01000001">
    <property type="protein sequence ID" value="GAT93926.1"/>
    <property type="molecule type" value="Genomic_DNA"/>
</dbReference>
<organism evidence="6">
    <name type="scientific">Entamoeba histolytica</name>
    <dbReference type="NCBI Taxonomy" id="5759"/>
    <lineage>
        <taxon>Eukaryota</taxon>
        <taxon>Amoebozoa</taxon>
        <taxon>Evosea</taxon>
        <taxon>Archamoebae</taxon>
        <taxon>Mastigamoebida</taxon>
        <taxon>Entamoebidae</taxon>
        <taxon>Entamoeba</taxon>
    </lineage>
</organism>
<protein>
    <recommendedName>
        <fullName evidence="4">Serine-threonine kinase receptor-associated protein</fullName>
    </recommendedName>
</protein>
<dbReference type="Proteomes" id="UP000078387">
    <property type="component" value="Unassembled WGS sequence"/>
</dbReference>
<dbReference type="VEuPathDB" id="AmoebaDB:KM1_001000"/>
<comment type="similarity">
    <text evidence="3">Belongs to the WD repeat STRAP family.</text>
</comment>
<dbReference type="VEuPathDB" id="AmoebaDB:EHI_118720"/>
<dbReference type="InterPro" id="IPR015943">
    <property type="entry name" value="WD40/YVTN_repeat-like_dom_sf"/>
</dbReference>
<dbReference type="GO" id="GO:0071541">
    <property type="term" value="C:eukaryotic translation initiation factor 3 complex, eIF3m"/>
    <property type="evidence" value="ECO:0007669"/>
    <property type="project" value="TreeGrafter"/>
</dbReference>
<dbReference type="EMBL" id="AK420133">
    <property type="protein sequence ID" value="BAN38757.1"/>
    <property type="molecule type" value="mRNA"/>
</dbReference>
<evidence type="ECO:0000256" key="1">
    <source>
        <dbReference type="ARBA" id="ARBA00022574"/>
    </source>
</evidence>
<feature type="repeat" description="WD" evidence="5">
    <location>
        <begin position="286"/>
        <end position="316"/>
    </location>
</feature>
<dbReference type="EMBL" id="AK419722">
    <property type="protein sequence ID" value="BAN38374.1"/>
    <property type="molecule type" value="mRNA"/>
</dbReference>
<keyword evidence="1 5" id="KW-0853">WD repeat</keyword>
<evidence type="ECO:0000313" key="6">
    <source>
        <dbReference type="EMBL" id="BAN38374.1"/>
    </source>
</evidence>
<dbReference type="InterPro" id="IPR001680">
    <property type="entry name" value="WD40_rpt"/>
</dbReference>
<dbReference type="VEuPathDB" id="AmoebaDB:EHI7A_001070"/>
<evidence type="ECO:0000256" key="5">
    <source>
        <dbReference type="PROSITE-ProRule" id="PRU00221"/>
    </source>
</evidence>
<dbReference type="GO" id="GO:0003723">
    <property type="term" value="F:RNA binding"/>
    <property type="evidence" value="ECO:0007669"/>
    <property type="project" value="TreeGrafter"/>
</dbReference>
<dbReference type="Gene3D" id="2.130.10.10">
    <property type="entry name" value="YVTN repeat-like/Quinoprotein amine dehydrogenase"/>
    <property type="match status" value="1"/>
</dbReference>
<dbReference type="PROSITE" id="PS50082">
    <property type="entry name" value="WD_REPEATS_2"/>
    <property type="match status" value="2"/>
</dbReference>